<proteinExistence type="predicted"/>
<sequence>MQDDSTLSRQKKDAESNWKSQLFILAESVGSSPSPFQKFANDGLYDVDGWKYGAIVQHWYHIFSSLATHKCSSRSWKKTEKEINRRWDFNLSF</sequence>
<dbReference type="Proteomes" id="UP000828048">
    <property type="component" value="Chromosome 10"/>
</dbReference>
<keyword evidence="2" id="KW-1185">Reference proteome</keyword>
<evidence type="ECO:0000313" key="1">
    <source>
        <dbReference type="EMBL" id="KAH7839776.1"/>
    </source>
</evidence>
<name>A0ACB7XHC7_9ERIC</name>
<protein>
    <submittedName>
        <fullName evidence="1">Uncharacterized protein</fullName>
    </submittedName>
</protein>
<dbReference type="EMBL" id="CM037160">
    <property type="protein sequence ID" value="KAH7839776.1"/>
    <property type="molecule type" value="Genomic_DNA"/>
</dbReference>
<organism evidence="1 2">
    <name type="scientific">Vaccinium darrowii</name>
    <dbReference type="NCBI Taxonomy" id="229202"/>
    <lineage>
        <taxon>Eukaryota</taxon>
        <taxon>Viridiplantae</taxon>
        <taxon>Streptophyta</taxon>
        <taxon>Embryophyta</taxon>
        <taxon>Tracheophyta</taxon>
        <taxon>Spermatophyta</taxon>
        <taxon>Magnoliopsida</taxon>
        <taxon>eudicotyledons</taxon>
        <taxon>Gunneridae</taxon>
        <taxon>Pentapetalae</taxon>
        <taxon>asterids</taxon>
        <taxon>Ericales</taxon>
        <taxon>Ericaceae</taxon>
        <taxon>Vaccinioideae</taxon>
        <taxon>Vaccinieae</taxon>
        <taxon>Vaccinium</taxon>
    </lineage>
</organism>
<evidence type="ECO:0000313" key="2">
    <source>
        <dbReference type="Proteomes" id="UP000828048"/>
    </source>
</evidence>
<reference evidence="1 2" key="1">
    <citation type="journal article" date="2021" name="Hortic Res">
        <title>High-quality reference genome and annotation aids understanding of berry development for evergreen blueberry (Vaccinium darrowii).</title>
        <authorList>
            <person name="Yu J."/>
            <person name="Hulse-Kemp A.M."/>
            <person name="Babiker E."/>
            <person name="Staton M."/>
        </authorList>
    </citation>
    <scope>NUCLEOTIDE SEQUENCE [LARGE SCALE GENOMIC DNA]</scope>
    <source>
        <strain evidence="2">cv. NJ 8807/NJ 8810</strain>
        <tissue evidence="1">Young leaf</tissue>
    </source>
</reference>
<comment type="caution">
    <text evidence="1">The sequence shown here is derived from an EMBL/GenBank/DDBJ whole genome shotgun (WGS) entry which is preliminary data.</text>
</comment>
<accession>A0ACB7XHC7</accession>
<gene>
    <name evidence="1" type="ORF">Vadar_008687</name>
</gene>